<keyword evidence="2" id="KW-0732">Signal</keyword>
<feature type="domain" description="DUF2207" evidence="3">
    <location>
        <begin position="25"/>
        <end position="222"/>
    </location>
</feature>
<dbReference type="InterPro" id="IPR018702">
    <property type="entry name" value="DUF2207"/>
</dbReference>
<feature type="region of interest" description="Disordered" evidence="1">
    <location>
        <begin position="235"/>
        <end position="255"/>
    </location>
</feature>
<sequence>MIRHILALCIISPLFAACSATAEEEILSFESDIVLSEDGALDVTDTIRVRSKGYKMKEGVFYEPPYVYLYREFQVEYKDADVAHPTVGLDILDVRKDGNAITYQARQAGSNVFVSSRNIFPAAGVHTYEFRYRTRAHILCRADQELLYWKVVSNNWDFPILKTKARITLPASLAARLPETLIGLVESKGIEGRIARRGPNAIAFNTTRTLPSGEAFAVRIAFEKGTFADCTDRHAMRGGDSVDGSNSVAGEQGEN</sequence>
<dbReference type="OrthoDB" id="9767603at2"/>
<gene>
    <name evidence="4" type="ORF">CH339_21460</name>
</gene>
<dbReference type="EMBL" id="NPEV01000069">
    <property type="protein sequence ID" value="RAI24738.1"/>
    <property type="molecule type" value="Genomic_DNA"/>
</dbReference>
<dbReference type="Pfam" id="PF09972">
    <property type="entry name" value="DUF2207"/>
    <property type="match status" value="1"/>
</dbReference>
<proteinExistence type="predicted"/>
<reference evidence="4 5" key="1">
    <citation type="submission" date="2017-07" db="EMBL/GenBank/DDBJ databases">
        <title>Draft Genome Sequences of Select Purple Nonsulfur Bacteria.</title>
        <authorList>
            <person name="Lasarre B."/>
            <person name="Mckinlay J.B."/>
        </authorList>
    </citation>
    <scope>NUCLEOTIDE SEQUENCE [LARGE SCALE GENOMIC DNA]</scope>
    <source>
        <strain evidence="4 5">DSM 11290</strain>
    </source>
</reference>
<dbReference type="Proteomes" id="UP000249299">
    <property type="component" value="Unassembled WGS sequence"/>
</dbReference>
<dbReference type="AlphaFoldDB" id="A0A327JMU3"/>
<evidence type="ECO:0000256" key="2">
    <source>
        <dbReference type="SAM" id="SignalP"/>
    </source>
</evidence>
<protein>
    <recommendedName>
        <fullName evidence="3">DUF2207 domain-containing protein</fullName>
    </recommendedName>
</protein>
<evidence type="ECO:0000313" key="5">
    <source>
        <dbReference type="Proteomes" id="UP000249299"/>
    </source>
</evidence>
<evidence type="ECO:0000313" key="4">
    <source>
        <dbReference type="EMBL" id="RAI24738.1"/>
    </source>
</evidence>
<evidence type="ECO:0000256" key="1">
    <source>
        <dbReference type="SAM" id="MobiDB-lite"/>
    </source>
</evidence>
<evidence type="ECO:0000259" key="3">
    <source>
        <dbReference type="Pfam" id="PF09972"/>
    </source>
</evidence>
<dbReference type="PROSITE" id="PS51257">
    <property type="entry name" value="PROKAR_LIPOPROTEIN"/>
    <property type="match status" value="1"/>
</dbReference>
<keyword evidence="5" id="KW-1185">Reference proteome</keyword>
<feature type="chain" id="PRO_5016348260" description="DUF2207 domain-containing protein" evidence="2">
    <location>
        <begin position="23"/>
        <end position="255"/>
    </location>
</feature>
<comment type="caution">
    <text evidence="4">The sequence shown here is derived from an EMBL/GenBank/DDBJ whole genome shotgun (WGS) entry which is preliminary data.</text>
</comment>
<organism evidence="4 5">
    <name type="scientific">Rhodobium orientis</name>
    <dbReference type="NCBI Taxonomy" id="34017"/>
    <lineage>
        <taxon>Bacteria</taxon>
        <taxon>Pseudomonadati</taxon>
        <taxon>Pseudomonadota</taxon>
        <taxon>Alphaproteobacteria</taxon>
        <taxon>Hyphomicrobiales</taxon>
        <taxon>Rhodobiaceae</taxon>
        <taxon>Rhodobium</taxon>
    </lineage>
</organism>
<feature type="signal peptide" evidence="2">
    <location>
        <begin position="1"/>
        <end position="22"/>
    </location>
</feature>
<name>A0A327JMU3_9HYPH</name>
<dbReference type="RefSeq" id="WP_111436478.1">
    <property type="nucleotide sequence ID" value="NZ_JACIGG010000033.1"/>
</dbReference>
<feature type="compositionally biased region" description="Polar residues" evidence="1">
    <location>
        <begin position="243"/>
        <end position="255"/>
    </location>
</feature>
<accession>A0A327JMU3</accession>